<dbReference type="Gene3D" id="1.10.10.60">
    <property type="entry name" value="Homeodomain-like"/>
    <property type="match status" value="1"/>
</dbReference>
<evidence type="ECO:0000313" key="4">
    <source>
        <dbReference type="Proteomes" id="UP000242146"/>
    </source>
</evidence>
<dbReference type="PROSITE" id="PS50090">
    <property type="entry name" value="MYB_LIKE"/>
    <property type="match status" value="1"/>
</dbReference>
<dbReference type="CDD" id="cd00167">
    <property type="entry name" value="SANT"/>
    <property type="match status" value="1"/>
</dbReference>
<feature type="domain" description="Myb-like" evidence="2">
    <location>
        <begin position="108"/>
        <end position="165"/>
    </location>
</feature>
<gene>
    <name evidence="3" type="ORF">DM01DRAFT_1338476</name>
</gene>
<evidence type="ECO:0000259" key="2">
    <source>
        <dbReference type="PROSITE" id="PS50090"/>
    </source>
</evidence>
<feature type="compositionally biased region" description="Polar residues" evidence="1">
    <location>
        <begin position="69"/>
        <end position="83"/>
    </location>
</feature>
<name>A0A1X2GA36_9FUNG</name>
<dbReference type="Pfam" id="PF00249">
    <property type="entry name" value="Myb_DNA-binding"/>
    <property type="match status" value="1"/>
</dbReference>
<accession>A0A1X2GA36</accession>
<organism evidence="3 4">
    <name type="scientific">Hesseltinella vesiculosa</name>
    <dbReference type="NCBI Taxonomy" id="101127"/>
    <lineage>
        <taxon>Eukaryota</taxon>
        <taxon>Fungi</taxon>
        <taxon>Fungi incertae sedis</taxon>
        <taxon>Mucoromycota</taxon>
        <taxon>Mucoromycotina</taxon>
        <taxon>Mucoromycetes</taxon>
        <taxon>Mucorales</taxon>
        <taxon>Cunninghamellaceae</taxon>
        <taxon>Hesseltinella</taxon>
    </lineage>
</organism>
<evidence type="ECO:0000313" key="3">
    <source>
        <dbReference type="EMBL" id="ORX48821.1"/>
    </source>
</evidence>
<dbReference type="AlphaFoldDB" id="A0A1X2GA36"/>
<dbReference type="OrthoDB" id="2384577at2759"/>
<dbReference type="InterPro" id="IPR009057">
    <property type="entry name" value="Homeodomain-like_sf"/>
</dbReference>
<sequence length="186" mass="20999">MVLTSCDMTPDHHTLTAAHTLMNLYHACDYNHQEEVSSDETLSDSQADTTHDEDLGSGNHSSDKESESTDTQSDEGQPSSVSSEADDSHRGTLRSGGTGRRQYVSVNAMHVSKPRWTDSERQLLVIAMIKEKLLDDMATFPWKAMAKVIPSHSAQDCRRQWQRFMLPKMASLYTMRTTKKHKRKSL</sequence>
<dbReference type="SUPFAM" id="SSF46689">
    <property type="entry name" value="Homeodomain-like"/>
    <property type="match status" value="1"/>
</dbReference>
<protein>
    <recommendedName>
        <fullName evidence="2">Myb-like domain-containing protein</fullName>
    </recommendedName>
</protein>
<dbReference type="InterPro" id="IPR001005">
    <property type="entry name" value="SANT/Myb"/>
</dbReference>
<proteinExistence type="predicted"/>
<evidence type="ECO:0000256" key="1">
    <source>
        <dbReference type="SAM" id="MobiDB-lite"/>
    </source>
</evidence>
<feature type="region of interest" description="Disordered" evidence="1">
    <location>
        <begin position="36"/>
        <end position="101"/>
    </location>
</feature>
<dbReference type="Proteomes" id="UP000242146">
    <property type="component" value="Unassembled WGS sequence"/>
</dbReference>
<dbReference type="EMBL" id="MCGT01000028">
    <property type="protein sequence ID" value="ORX48821.1"/>
    <property type="molecule type" value="Genomic_DNA"/>
</dbReference>
<comment type="caution">
    <text evidence="3">The sequence shown here is derived from an EMBL/GenBank/DDBJ whole genome shotgun (WGS) entry which is preliminary data.</text>
</comment>
<reference evidence="3 4" key="1">
    <citation type="submission" date="2016-07" db="EMBL/GenBank/DDBJ databases">
        <title>Pervasive Adenine N6-methylation of Active Genes in Fungi.</title>
        <authorList>
            <consortium name="DOE Joint Genome Institute"/>
            <person name="Mondo S.J."/>
            <person name="Dannebaum R.O."/>
            <person name="Kuo R.C."/>
            <person name="Labutti K."/>
            <person name="Haridas S."/>
            <person name="Kuo A."/>
            <person name="Salamov A."/>
            <person name="Ahrendt S.R."/>
            <person name="Lipzen A."/>
            <person name="Sullivan W."/>
            <person name="Andreopoulos W.B."/>
            <person name="Clum A."/>
            <person name="Lindquist E."/>
            <person name="Daum C."/>
            <person name="Ramamoorthy G.K."/>
            <person name="Gryganskyi A."/>
            <person name="Culley D."/>
            <person name="Magnuson J.K."/>
            <person name="James T.Y."/>
            <person name="O'Malley M.A."/>
            <person name="Stajich J.E."/>
            <person name="Spatafora J.W."/>
            <person name="Visel A."/>
            <person name="Grigoriev I.V."/>
        </authorList>
    </citation>
    <scope>NUCLEOTIDE SEQUENCE [LARGE SCALE GENOMIC DNA]</scope>
    <source>
        <strain evidence="3 4">NRRL 3301</strain>
    </source>
</reference>
<keyword evidence="4" id="KW-1185">Reference proteome</keyword>